<dbReference type="EMBL" id="BNJF01000005">
    <property type="protein sequence ID" value="GHO49443.1"/>
    <property type="molecule type" value="Genomic_DNA"/>
</dbReference>
<gene>
    <name evidence="1" type="ORF">KSX_76060</name>
</gene>
<dbReference type="Proteomes" id="UP000612362">
    <property type="component" value="Unassembled WGS sequence"/>
</dbReference>
<proteinExistence type="predicted"/>
<evidence type="ECO:0000313" key="1">
    <source>
        <dbReference type="EMBL" id="GHO49443.1"/>
    </source>
</evidence>
<evidence type="ECO:0000313" key="2">
    <source>
        <dbReference type="Proteomes" id="UP000612362"/>
    </source>
</evidence>
<name>A0A8J3IBW0_9CHLR</name>
<keyword evidence="2" id="KW-1185">Reference proteome</keyword>
<organism evidence="1 2">
    <name type="scientific">Ktedonospora formicarum</name>
    <dbReference type="NCBI Taxonomy" id="2778364"/>
    <lineage>
        <taxon>Bacteria</taxon>
        <taxon>Bacillati</taxon>
        <taxon>Chloroflexota</taxon>
        <taxon>Ktedonobacteria</taxon>
        <taxon>Ktedonobacterales</taxon>
        <taxon>Ktedonobacteraceae</taxon>
        <taxon>Ktedonospora</taxon>
    </lineage>
</organism>
<sequence>MADLLMKCASIDMSSLLEALKMSSFEGKRHIINDIAMQGLCKGQGNLKTR</sequence>
<reference evidence="1" key="1">
    <citation type="submission" date="2020-10" db="EMBL/GenBank/DDBJ databases">
        <title>Taxonomic study of unclassified bacteria belonging to the class Ktedonobacteria.</title>
        <authorList>
            <person name="Yabe S."/>
            <person name="Wang C.M."/>
            <person name="Zheng Y."/>
            <person name="Sakai Y."/>
            <person name="Cavaletti L."/>
            <person name="Monciardini P."/>
            <person name="Donadio S."/>
        </authorList>
    </citation>
    <scope>NUCLEOTIDE SEQUENCE</scope>
    <source>
        <strain evidence="1">SOSP1-1</strain>
    </source>
</reference>
<protein>
    <submittedName>
        <fullName evidence="1">Uncharacterized protein</fullName>
    </submittedName>
</protein>
<comment type="caution">
    <text evidence="1">The sequence shown here is derived from an EMBL/GenBank/DDBJ whole genome shotgun (WGS) entry which is preliminary data.</text>
</comment>
<accession>A0A8J3IBW0</accession>
<dbReference type="AlphaFoldDB" id="A0A8J3IBW0"/>